<dbReference type="CDD" id="cd00077">
    <property type="entry name" value="HDc"/>
    <property type="match status" value="1"/>
</dbReference>
<dbReference type="Pfam" id="PF13487">
    <property type="entry name" value="HD_5"/>
    <property type="match status" value="1"/>
</dbReference>
<evidence type="ECO:0000256" key="1">
    <source>
        <dbReference type="SAM" id="Coils"/>
    </source>
</evidence>
<evidence type="ECO:0000259" key="2">
    <source>
        <dbReference type="PROSITE" id="PS50110"/>
    </source>
</evidence>
<dbReference type="PANTHER" id="PTHR45228:SF1">
    <property type="entry name" value="CYCLIC DI-GMP PHOSPHODIESTERASE TM_0186"/>
    <property type="match status" value="1"/>
</dbReference>
<feature type="coiled-coil region" evidence="1">
    <location>
        <begin position="126"/>
        <end position="164"/>
    </location>
</feature>
<dbReference type="Gene3D" id="3.40.50.2300">
    <property type="match status" value="1"/>
</dbReference>
<dbReference type="InterPro" id="IPR011006">
    <property type="entry name" value="CheY-like_superfamily"/>
</dbReference>
<dbReference type="GO" id="GO:0000160">
    <property type="term" value="P:phosphorelay signal transduction system"/>
    <property type="evidence" value="ECO:0007669"/>
    <property type="project" value="InterPro"/>
</dbReference>
<evidence type="ECO:0000259" key="3">
    <source>
        <dbReference type="PROSITE" id="PS51832"/>
    </source>
</evidence>
<gene>
    <name evidence="4" type="ORF">MNBD_DELTA03-1449</name>
</gene>
<reference evidence="4" key="1">
    <citation type="submission" date="2018-06" db="EMBL/GenBank/DDBJ databases">
        <authorList>
            <person name="Zhirakovskaya E."/>
        </authorList>
    </citation>
    <scope>NUCLEOTIDE SEQUENCE</scope>
</reference>
<name>A0A3B0VH01_9ZZZZ</name>
<dbReference type="InterPro" id="IPR001789">
    <property type="entry name" value="Sig_transdc_resp-reg_receiver"/>
</dbReference>
<organism evidence="4">
    <name type="scientific">hydrothermal vent metagenome</name>
    <dbReference type="NCBI Taxonomy" id="652676"/>
    <lineage>
        <taxon>unclassified sequences</taxon>
        <taxon>metagenomes</taxon>
        <taxon>ecological metagenomes</taxon>
    </lineage>
</organism>
<dbReference type="SUPFAM" id="SSF109604">
    <property type="entry name" value="HD-domain/PDEase-like"/>
    <property type="match status" value="1"/>
</dbReference>
<dbReference type="PROSITE" id="PS51832">
    <property type="entry name" value="HD_GYP"/>
    <property type="match status" value="1"/>
</dbReference>
<dbReference type="InterPro" id="IPR037522">
    <property type="entry name" value="HD_GYP_dom"/>
</dbReference>
<keyword evidence="1" id="KW-0175">Coiled coil</keyword>
<feature type="domain" description="Response regulatory" evidence="2">
    <location>
        <begin position="9"/>
        <end position="124"/>
    </location>
</feature>
<evidence type="ECO:0000313" key="4">
    <source>
        <dbReference type="EMBL" id="VAW37597.1"/>
    </source>
</evidence>
<protein>
    <submittedName>
        <fullName evidence="4">RESPONSE REGULATOR PROTEIN-CheY-like nd an HD-GYP domain</fullName>
    </submittedName>
</protein>
<sequence length="356" mass="39623">MTLNSTGHKILVVDDEAAICELIKHLVVHEGYEASTAYGVDEALEKLAHGEYSLVISDINMPHKSGIDLLDYLQNDYGKRIAVLMVTAIDDRSVAIKTLEMGAYGYIIKPFDRNELLINVANALHRLQLEIDNYRYSEELEELINERTERLKLAESEVRASREETIYRLAKAAEFRDNETAKHTIRMGYFCGTLAREAGMSDDLSESLRLAGPLHDVGKIGIPDTILLKPGKLTVEEFEIIKKHSEIGYRILSDSKSDLLNLGAVIAYTHHEKFDGSGYPRGLAGKEIPGPGRIAAVCDVFDALTSDRVYKAAMTVDESLAIMKKGRGSHFDPELLDCFFKCLPQIMALKAKFADG</sequence>
<accession>A0A3B0VH01</accession>
<dbReference type="Pfam" id="PF00072">
    <property type="entry name" value="Response_reg"/>
    <property type="match status" value="1"/>
</dbReference>
<feature type="domain" description="HD-GYP" evidence="3">
    <location>
        <begin position="158"/>
        <end position="355"/>
    </location>
</feature>
<dbReference type="Gene3D" id="1.10.3210.10">
    <property type="entry name" value="Hypothetical protein af1432"/>
    <property type="match status" value="1"/>
</dbReference>
<dbReference type="PANTHER" id="PTHR45228">
    <property type="entry name" value="CYCLIC DI-GMP PHOSPHODIESTERASE TM_0186-RELATED"/>
    <property type="match status" value="1"/>
</dbReference>
<dbReference type="PROSITE" id="PS50110">
    <property type="entry name" value="RESPONSE_REGULATORY"/>
    <property type="match status" value="1"/>
</dbReference>
<dbReference type="AlphaFoldDB" id="A0A3B0VH01"/>
<dbReference type="InterPro" id="IPR052020">
    <property type="entry name" value="Cyclic_di-GMP/3'3'-cGAMP_PDE"/>
</dbReference>
<dbReference type="EMBL" id="UOEX01000217">
    <property type="protein sequence ID" value="VAW37597.1"/>
    <property type="molecule type" value="Genomic_DNA"/>
</dbReference>
<dbReference type="SUPFAM" id="SSF52172">
    <property type="entry name" value="CheY-like"/>
    <property type="match status" value="1"/>
</dbReference>
<dbReference type="SMART" id="SM00448">
    <property type="entry name" value="REC"/>
    <property type="match status" value="1"/>
</dbReference>
<dbReference type="CDD" id="cd00156">
    <property type="entry name" value="REC"/>
    <property type="match status" value="1"/>
</dbReference>
<dbReference type="SMART" id="SM00471">
    <property type="entry name" value="HDc"/>
    <property type="match status" value="1"/>
</dbReference>
<dbReference type="InterPro" id="IPR003607">
    <property type="entry name" value="HD/PDEase_dom"/>
</dbReference>
<proteinExistence type="predicted"/>